<evidence type="ECO:0000259" key="3">
    <source>
        <dbReference type="SMART" id="SM01008"/>
    </source>
</evidence>
<dbReference type="Pfam" id="PF20256">
    <property type="entry name" value="MoCoBD_2"/>
    <property type="match status" value="1"/>
</dbReference>
<feature type="domain" description="Aldehyde oxidase/xanthine dehydrogenase a/b hammerhead" evidence="3">
    <location>
        <begin position="28"/>
        <end position="137"/>
    </location>
</feature>
<keyword evidence="1" id="KW-0500">Molybdenum</keyword>
<dbReference type="SUPFAM" id="SSF56003">
    <property type="entry name" value="Molybdenum cofactor-binding domain"/>
    <property type="match status" value="1"/>
</dbReference>
<dbReference type="InterPro" id="IPR008274">
    <property type="entry name" value="AldOxase/xan_DH_MoCoBD1"/>
</dbReference>
<evidence type="ECO:0000256" key="1">
    <source>
        <dbReference type="ARBA" id="ARBA00022505"/>
    </source>
</evidence>
<keyword evidence="2" id="KW-0560">Oxidoreductase</keyword>
<accession>A0A7C5QRN1</accession>
<dbReference type="InterPro" id="IPR000674">
    <property type="entry name" value="Ald_Oxase/Xan_DH_a/b"/>
</dbReference>
<dbReference type="AlphaFoldDB" id="A0A7C5QRN1"/>
<evidence type="ECO:0000313" key="4">
    <source>
        <dbReference type="EMBL" id="HHK68753.1"/>
    </source>
</evidence>
<dbReference type="Gene3D" id="3.90.1170.50">
    <property type="entry name" value="Aldehyde oxidase/xanthine dehydrogenase, a/b hammerhead"/>
    <property type="match status" value="1"/>
</dbReference>
<dbReference type="InterPro" id="IPR037165">
    <property type="entry name" value="AldOxase/xan_DH_Mopterin-bd_sf"/>
</dbReference>
<evidence type="ECO:0000256" key="2">
    <source>
        <dbReference type="ARBA" id="ARBA00023002"/>
    </source>
</evidence>
<dbReference type="Pfam" id="PF02738">
    <property type="entry name" value="MoCoBD_1"/>
    <property type="match status" value="1"/>
</dbReference>
<dbReference type="SUPFAM" id="SSF54665">
    <property type="entry name" value="CO dehydrogenase molybdoprotein N-domain-like"/>
    <property type="match status" value="1"/>
</dbReference>
<dbReference type="SMART" id="SM01008">
    <property type="entry name" value="Ald_Xan_dh_C"/>
    <property type="match status" value="1"/>
</dbReference>
<dbReference type="InterPro" id="IPR016208">
    <property type="entry name" value="Ald_Oxase/xanthine_DH-like"/>
</dbReference>
<dbReference type="GO" id="GO:0016491">
    <property type="term" value="F:oxidoreductase activity"/>
    <property type="evidence" value="ECO:0007669"/>
    <property type="project" value="UniProtKB-KW"/>
</dbReference>
<dbReference type="PANTHER" id="PTHR11908:SF132">
    <property type="entry name" value="ALDEHYDE OXIDASE 1-RELATED"/>
    <property type="match status" value="1"/>
</dbReference>
<dbReference type="Gene3D" id="3.30.365.10">
    <property type="entry name" value="Aldehyde oxidase/xanthine dehydrogenase, molybdopterin binding domain"/>
    <property type="match status" value="4"/>
</dbReference>
<dbReference type="PANTHER" id="PTHR11908">
    <property type="entry name" value="XANTHINE DEHYDROGENASE"/>
    <property type="match status" value="1"/>
</dbReference>
<organism evidence="4">
    <name type="scientific">Caldiarchaeum subterraneum</name>
    <dbReference type="NCBI Taxonomy" id="311458"/>
    <lineage>
        <taxon>Archaea</taxon>
        <taxon>Nitrososphaerota</taxon>
        <taxon>Candidatus Caldarchaeales</taxon>
        <taxon>Candidatus Caldarchaeaceae</taxon>
        <taxon>Candidatus Caldarchaeum</taxon>
    </lineage>
</organism>
<dbReference type="Pfam" id="PF01315">
    <property type="entry name" value="Ald_Xan_dh_C"/>
    <property type="match status" value="1"/>
</dbReference>
<protein>
    <submittedName>
        <fullName evidence="4">Xanthine dehydrogenase family protein molybdopterin-binding subunit</fullName>
    </submittedName>
</protein>
<dbReference type="EMBL" id="DRWN01000051">
    <property type="protein sequence ID" value="HHK68753.1"/>
    <property type="molecule type" value="Genomic_DNA"/>
</dbReference>
<dbReference type="InterPro" id="IPR036856">
    <property type="entry name" value="Ald_Oxase/Xan_DH_a/b_sf"/>
</dbReference>
<dbReference type="GO" id="GO:0005506">
    <property type="term" value="F:iron ion binding"/>
    <property type="evidence" value="ECO:0007669"/>
    <property type="project" value="InterPro"/>
</dbReference>
<comment type="caution">
    <text evidence="4">The sequence shown here is derived from an EMBL/GenBank/DDBJ whole genome shotgun (WGS) entry which is preliminary data.</text>
</comment>
<name>A0A7C5QRN1_CALS0</name>
<reference evidence="4" key="1">
    <citation type="journal article" date="2020" name="mSystems">
        <title>Genome- and Community-Level Interaction Insights into Carbon Utilization and Element Cycling Functions of Hydrothermarchaeota in Hydrothermal Sediment.</title>
        <authorList>
            <person name="Zhou Z."/>
            <person name="Liu Y."/>
            <person name="Xu W."/>
            <person name="Pan J."/>
            <person name="Luo Z.H."/>
            <person name="Li M."/>
        </authorList>
    </citation>
    <scope>NUCLEOTIDE SEQUENCE [LARGE SCALE GENOMIC DNA]</scope>
    <source>
        <strain evidence="4">SpSt-1056</strain>
    </source>
</reference>
<sequence>MKASIAYQTRYKWVGKPVRRKEDLRFLTGKGLFTDDLSLPGMLQAAILRSPYPHARIKSVDTSRAEGHPEVKAVVTGDVLKEMLSPFRHLINVPPYLPMAVDKVRYFGEPVAAVVAEYKYAANDALDLIEVDYEPLPSVTDVLDAIKDDAPIIHEGYPRNVAWRKEYHYGDVDEAFNTADRIVKGTYRFHRYSSTPLEPHACVASYDAGNSLLTVWDQNQQVGLYRSRFPAALRMPEHLVRHITLDIGGGFGNKVMSYATSAIIAALSMMTKRPVKYVATRSEDMLMVQAADRYAEVEMAAKNSGEILGMKVRILENIGAWLRHPEPQTITRGFFTFTGGYRMESVYIDATAVFTNKAPTVPNRGYGCHPAYFHLERTVDLLADELGLDRAEVRMKNLIRPSEMPYTTPLGCIYDGGDYLDAFTKVMDAIGYREFKARQHEYWRNGLYKGAGIVLVVEPASTHASVTALWGSPIHQRYASTSEAATVRIHPTGKIVAALGSVPQGQGHETVVSQIVAEVLGVSPDDVEVLRGFDSHTHPFGGESGTYASRFAVVGVGAVHGAAMAVRRKALRIAANLLEVRPEDLELDDGKIFVKDAPEKFVTLRQVARIAYHQLAMLPSGEAPGLEETFTYRFPVGGPADEKLRSNYSSSYAYMAGGCIVDVDPETGKINIEKLVIVHDAGTVLNPLIMDGQVHGATYHGLAGALLEEFAYSGEGYPLATTFADYLVPTAADIPDMQVIHTEHPSPFSVLGSKGSGEGTTILMPPLLASAVEDALRPLRMRVGELPLTPSKIWTLIHGKQSR</sequence>
<proteinExistence type="predicted"/>
<gene>
    <name evidence="4" type="ORF">ENM11_06340</name>
</gene>
<dbReference type="InterPro" id="IPR046867">
    <property type="entry name" value="AldOxase/xan_DH_MoCoBD2"/>
</dbReference>